<dbReference type="NCBIfam" id="NF041131">
    <property type="entry name" value="RicT_YaaT_fam"/>
    <property type="match status" value="1"/>
</dbReference>
<organism evidence="3">
    <name type="scientific">Neobodo designis</name>
    <name type="common">Flagellated protozoan</name>
    <name type="synonym">Bodo designis</name>
    <dbReference type="NCBI Taxonomy" id="312471"/>
    <lineage>
        <taxon>Eukaryota</taxon>
        <taxon>Discoba</taxon>
        <taxon>Euglenozoa</taxon>
        <taxon>Kinetoplastea</taxon>
        <taxon>Metakinetoplastina</taxon>
        <taxon>Neobodonida</taxon>
        <taxon>Neobodo</taxon>
    </lineage>
</organism>
<feature type="compositionally biased region" description="Low complexity" evidence="1">
    <location>
        <begin position="97"/>
        <end position="115"/>
    </location>
</feature>
<accession>A0A7S1PL78</accession>
<feature type="domain" description="PSP1 C-terminal" evidence="2">
    <location>
        <begin position="451"/>
        <end position="536"/>
    </location>
</feature>
<dbReference type="GO" id="GO:0005737">
    <property type="term" value="C:cytoplasm"/>
    <property type="evidence" value="ECO:0007669"/>
    <property type="project" value="TreeGrafter"/>
</dbReference>
<dbReference type="Pfam" id="PF04468">
    <property type="entry name" value="PSP1"/>
    <property type="match status" value="1"/>
</dbReference>
<dbReference type="PROSITE" id="PS51411">
    <property type="entry name" value="PSP1_C"/>
    <property type="match status" value="1"/>
</dbReference>
<evidence type="ECO:0000313" key="3">
    <source>
        <dbReference type="EMBL" id="CAD9089133.1"/>
    </source>
</evidence>
<proteinExistence type="predicted"/>
<feature type="region of interest" description="Disordered" evidence="1">
    <location>
        <begin position="1"/>
        <end position="64"/>
    </location>
</feature>
<dbReference type="InterPro" id="IPR047767">
    <property type="entry name" value="PSP1-like"/>
</dbReference>
<feature type="region of interest" description="Disordered" evidence="1">
    <location>
        <begin position="203"/>
        <end position="237"/>
    </location>
</feature>
<protein>
    <recommendedName>
        <fullName evidence="2">PSP1 C-terminal domain-containing protein</fullName>
    </recommendedName>
</protein>
<feature type="compositionally biased region" description="Polar residues" evidence="1">
    <location>
        <begin position="284"/>
        <end position="296"/>
    </location>
</feature>
<feature type="region of interest" description="Disordered" evidence="1">
    <location>
        <begin position="93"/>
        <end position="134"/>
    </location>
</feature>
<dbReference type="PANTHER" id="PTHR43830">
    <property type="entry name" value="PROTEIN PSP1"/>
    <property type="match status" value="1"/>
</dbReference>
<reference evidence="3" key="1">
    <citation type="submission" date="2021-01" db="EMBL/GenBank/DDBJ databases">
        <authorList>
            <person name="Corre E."/>
            <person name="Pelletier E."/>
            <person name="Niang G."/>
            <person name="Scheremetjew M."/>
            <person name="Finn R."/>
            <person name="Kale V."/>
            <person name="Holt S."/>
            <person name="Cochrane G."/>
            <person name="Meng A."/>
            <person name="Brown T."/>
            <person name="Cohen L."/>
        </authorList>
    </citation>
    <scope>NUCLEOTIDE SEQUENCE</scope>
    <source>
        <strain evidence="3">CCAP 1951/1</strain>
    </source>
</reference>
<dbReference type="PANTHER" id="PTHR43830:SF3">
    <property type="entry name" value="PROTEIN PSP1"/>
    <property type="match status" value="1"/>
</dbReference>
<gene>
    <name evidence="3" type="ORF">NDES1114_LOCUS812</name>
</gene>
<evidence type="ECO:0000259" key="2">
    <source>
        <dbReference type="PROSITE" id="PS51411"/>
    </source>
</evidence>
<feature type="compositionally biased region" description="Low complexity" evidence="1">
    <location>
        <begin position="543"/>
        <end position="556"/>
    </location>
</feature>
<feature type="compositionally biased region" description="Basic and acidic residues" evidence="1">
    <location>
        <begin position="10"/>
        <end position="34"/>
    </location>
</feature>
<evidence type="ECO:0000256" key="1">
    <source>
        <dbReference type="SAM" id="MobiDB-lite"/>
    </source>
</evidence>
<feature type="region of interest" description="Disordered" evidence="1">
    <location>
        <begin position="279"/>
        <end position="387"/>
    </location>
</feature>
<feature type="compositionally biased region" description="Low complexity" evidence="1">
    <location>
        <begin position="207"/>
        <end position="219"/>
    </location>
</feature>
<dbReference type="EMBL" id="HBGF01001180">
    <property type="protein sequence ID" value="CAD9089133.1"/>
    <property type="molecule type" value="Transcribed_RNA"/>
</dbReference>
<feature type="region of interest" description="Disordered" evidence="1">
    <location>
        <begin position="540"/>
        <end position="562"/>
    </location>
</feature>
<dbReference type="InterPro" id="IPR007557">
    <property type="entry name" value="PSP1_C"/>
</dbReference>
<feature type="compositionally biased region" description="Low complexity" evidence="1">
    <location>
        <begin position="54"/>
        <end position="64"/>
    </location>
</feature>
<dbReference type="AlphaFoldDB" id="A0A7S1PL78"/>
<feature type="compositionally biased region" description="Basic and acidic residues" evidence="1">
    <location>
        <begin position="318"/>
        <end position="327"/>
    </location>
</feature>
<name>A0A7S1PL78_NEODS</name>
<sequence length="562" mass="60589">MPPPPTQRRMLSDITRHAESEHNRDLQQQDDAARHGAMAKPIVQEEPQVHHHQQQQQMSEAAAAEAAHMSYLQRQYHSVALSDSIKAHNEYVAQQKTPATPTRTTTTAGRGPSGRANRRSPKEQQKATLPGAAGGMAPHPHHADVDGYPCPCPDCNMARLHEAMAESGPQHHDHEMAMLHQQHMMQQQGGDASADYYHGAAYHHHQQQQFQHHQQQSQQHGGGYRQHSPYAPVGYSPNQGYYGLPPSMPGSPAVAGGGAGGFDVPYIPAPRANYARFAMAPEGTPSSDGGSPTTVEPDQHQHATRTTKAPGARQAPPRAERKKDHAKLSPTTQPAAPAFPSEAETMAAEQPATPAGKKGKGARKGSPTQDGATGRRSVSPISLPAPAPRPPCPHALMVRCSPWHVRPVLSPFAVKVGEVVVFEGDRGQDAGVVVEIAANEADPNGAGRQTAMALALGGEEDIKKVNEQEDDAAATVDTAKALVEKLGLRMTVVGAVFQHDRMKLTFMYEAAERVDFRQLLRELYSEFRCRIWLEVPPGAHNPATSSRAAAKSGARSPNPQAE</sequence>